<proteinExistence type="predicted"/>
<reference evidence="7" key="1">
    <citation type="submission" date="2023-05" db="EMBL/GenBank/DDBJ databases">
        <title>Anaerotaeda fermentans gen. nov., sp. nov., a novel anaerobic planctomycete of the new family within the order Sedimentisphaerales isolated from Taman Peninsula, Russia.</title>
        <authorList>
            <person name="Khomyakova M.A."/>
            <person name="Merkel A.Y."/>
            <person name="Slobodkin A.I."/>
        </authorList>
    </citation>
    <scope>NUCLEOTIDE SEQUENCE</scope>
    <source>
        <strain evidence="7">M17dextr</strain>
    </source>
</reference>
<comment type="caution">
    <text evidence="7">The sequence shown here is derived from an EMBL/GenBank/DDBJ whole genome shotgun (WGS) entry which is preliminary data.</text>
</comment>
<keyword evidence="4 7" id="KW-0418">Kinase</keyword>
<keyword evidence="5" id="KW-0067">ATP-binding</keyword>
<dbReference type="SMART" id="SM00220">
    <property type="entry name" value="S_TKc"/>
    <property type="match status" value="1"/>
</dbReference>
<organism evidence="7 8">
    <name type="scientific">Anaerobaca lacustris</name>
    <dbReference type="NCBI Taxonomy" id="3044600"/>
    <lineage>
        <taxon>Bacteria</taxon>
        <taxon>Pseudomonadati</taxon>
        <taxon>Planctomycetota</taxon>
        <taxon>Phycisphaerae</taxon>
        <taxon>Sedimentisphaerales</taxon>
        <taxon>Anaerobacaceae</taxon>
        <taxon>Anaerobaca</taxon>
    </lineage>
</organism>
<dbReference type="Proteomes" id="UP001431776">
    <property type="component" value="Unassembled WGS sequence"/>
</dbReference>
<dbReference type="GO" id="GO:0004674">
    <property type="term" value="F:protein serine/threonine kinase activity"/>
    <property type="evidence" value="ECO:0007669"/>
    <property type="project" value="UniProtKB-KW"/>
</dbReference>
<dbReference type="InterPro" id="IPR011009">
    <property type="entry name" value="Kinase-like_dom_sf"/>
</dbReference>
<keyword evidence="1" id="KW-0723">Serine/threonine-protein kinase</keyword>
<dbReference type="RefSeq" id="WP_349243728.1">
    <property type="nucleotide sequence ID" value="NZ_JASCXX010000004.1"/>
</dbReference>
<evidence type="ECO:0000256" key="4">
    <source>
        <dbReference type="ARBA" id="ARBA00022777"/>
    </source>
</evidence>
<dbReference type="EMBL" id="JASCXX010000004">
    <property type="protein sequence ID" value="MDI6448320.1"/>
    <property type="molecule type" value="Genomic_DNA"/>
</dbReference>
<evidence type="ECO:0000313" key="8">
    <source>
        <dbReference type="Proteomes" id="UP001431776"/>
    </source>
</evidence>
<feature type="domain" description="Protein kinase" evidence="6">
    <location>
        <begin position="11"/>
        <end position="273"/>
    </location>
</feature>
<dbReference type="CDD" id="cd14014">
    <property type="entry name" value="STKc_PknB_like"/>
    <property type="match status" value="1"/>
</dbReference>
<gene>
    <name evidence="7" type="ORF">QJ522_04635</name>
</gene>
<name>A0AAW6TRV3_9BACT</name>
<dbReference type="InterPro" id="IPR000719">
    <property type="entry name" value="Prot_kinase_dom"/>
</dbReference>
<dbReference type="PROSITE" id="PS00108">
    <property type="entry name" value="PROTEIN_KINASE_ST"/>
    <property type="match status" value="1"/>
</dbReference>
<dbReference type="Gene3D" id="1.10.510.10">
    <property type="entry name" value="Transferase(Phosphotransferase) domain 1"/>
    <property type="match status" value="1"/>
</dbReference>
<dbReference type="GO" id="GO:0005524">
    <property type="term" value="F:ATP binding"/>
    <property type="evidence" value="ECO:0007669"/>
    <property type="project" value="UniProtKB-KW"/>
</dbReference>
<dbReference type="EC" id="2.7.11.1" evidence="7"/>
<keyword evidence="8" id="KW-1185">Reference proteome</keyword>
<keyword evidence="2 7" id="KW-0808">Transferase</keyword>
<evidence type="ECO:0000313" key="7">
    <source>
        <dbReference type="EMBL" id="MDI6448320.1"/>
    </source>
</evidence>
<dbReference type="Pfam" id="PF00069">
    <property type="entry name" value="Pkinase"/>
    <property type="match status" value="1"/>
</dbReference>
<sequence>MARDLLSVGEFTIIRRIGNGARSTIYLATDEEDGTLVALKRVIIERPEDHRVIEQTEMEYKVAREIDHPYIRKCYKLQKIRSMFKVRELILSMEHFEGKTLEDTTTLSLGDVLLVFRMVATGLNAMHQRGFVHCDIKPNNILINKSGSIKIIDLGQSCRIGTIKSRIQGTPDYIAPEQVKRKNLTPKTDIFNLGATMYWALTGKNVPTLIPKKQQTVGLYEPTKCLAPHELKSQLPVGLSMLVMDCVKNDPAERPSNMVDIISGLDSMIHSIFGGKIKANRNASNNHRSAQ</sequence>
<dbReference type="SUPFAM" id="SSF56112">
    <property type="entry name" value="Protein kinase-like (PK-like)"/>
    <property type="match status" value="1"/>
</dbReference>
<dbReference type="PROSITE" id="PS50011">
    <property type="entry name" value="PROTEIN_KINASE_DOM"/>
    <property type="match status" value="1"/>
</dbReference>
<evidence type="ECO:0000259" key="6">
    <source>
        <dbReference type="PROSITE" id="PS50011"/>
    </source>
</evidence>
<evidence type="ECO:0000256" key="1">
    <source>
        <dbReference type="ARBA" id="ARBA00022527"/>
    </source>
</evidence>
<keyword evidence="3" id="KW-0547">Nucleotide-binding</keyword>
<dbReference type="InterPro" id="IPR008271">
    <property type="entry name" value="Ser/Thr_kinase_AS"/>
</dbReference>
<dbReference type="PANTHER" id="PTHR24345">
    <property type="entry name" value="SERINE/THREONINE-PROTEIN KINASE PLK"/>
    <property type="match status" value="1"/>
</dbReference>
<dbReference type="AlphaFoldDB" id="A0AAW6TRV3"/>
<dbReference type="PANTHER" id="PTHR24345:SF0">
    <property type="entry name" value="CELL CYCLE SERINE_THREONINE-PROTEIN KINASE CDC5_MSD2"/>
    <property type="match status" value="1"/>
</dbReference>
<protein>
    <submittedName>
        <fullName evidence="7">Serine/threonine-protein kinase</fullName>
        <ecNumber evidence="7">2.7.11.1</ecNumber>
    </submittedName>
</protein>
<accession>A0AAW6TRV3</accession>
<evidence type="ECO:0000256" key="2">
    <source>
        <dbReference type="ARBA" id="ARBA00022679"/>
    </source>
</evidence>
<dbReference type="Gene3D" id="3.30.200.20">
    <property type="entry name" value="Phosphorylase Kinase, domain 1"/>
    <property type="match status" value="1"/>
</dbReference>
<evidence type="ECO:0000256" key="5">
    <source>
        <dbReference type="ARBA" id="ARBA00022840"/>
    </source>
</evidence>
<evidence type="ECO:0000256" key="3">
    <source>
        <dbReference type="ARBA" id="ARBA00022741"/>
    </source>
</evidence>